<evidence type="ECO:0000313" key="2">
    <source>
        <dbReference type="Proteomes" id="UP001219518"/>
    </source>
</evidence>
<evidence type="ECO:0000313" key="1">
    <source>
        <dbReference type="EMBL" id="KAK3929498.1"/>
    </source>
</evidence>
<feature type="non-terminal residue" evidence="1">
    <location>
        <position position="92"/>
    </location>
</feature>
<dbReference type="Proteomes" id="UP001219518">
    <property type="component" value="Unassembled WGS sequence"/>
</dbReference>
<name>A0AAE1HXS7_9NEOP</name>
<accession>A0AAE1HXS7</accession>
<sequence>MTHKARIFKGDRYSEEMTMKIFRKRCQLMKKVGSIALRGGSAPSLVEHLRPIRPSPRWKSDIEESVLQDEMLAIGVFDDMDSSESEDESPSE</sequence>
<keyword evidence="2" id="KW-1185">Reference proteome</keyword>
<dbReference type="AlphaFoldDB" id="A0AAE1HXS7"/>
<dbReference type="EMBL" id="JAHWGI010001401">
    <property type="protein sequence ID" value="KAK3929498.1"/>
    <property type="molecule type" value="Genomic_DNA"/>
</dbReference>
<protein>
    <submittedName>
        <fullName evidence="1">Alternative oxidase 1, mitochondrial</fullName>
    </submittedName>
</protein>
<comment type="caution">
    <text evidence="1">The sequence shown here is derived from an EMBL/GenBank/DDBJ whole genome shotgun (WGS) entry which is preliminary data.</text>
</comment>
<gene>
    <name evidence="1" type="ORF">KUF71_003505</name>
</gene>
<reference evidence="1" key="1">
    <citation type="submission" date="2021-07" db="EMBL/GenBank/DDBJ databases">
        <authorList>
            <person name="Catto M.A."/>
            <person name="Jacobson A."/>
            <person name="Kennedy G."/>
            <person name="Labadie P."/>
            <person name="Hunt B.G."/>
            <person name="Srinivasan R."/>
        </authorList>
    </citation>
    <scope>NUCLEOTIDE SEQUENCE</scope>
    <source>
        <strain evidence="1">PL_HMW_Pooled</strain>
        <tissue evidence="1">Head</tissue>
    </source>
</reference>
<organism evidence="1 2">
    <name type="scientific">Frankliniella fusca</name>
    <dbReference type="NCBI Taxonomy" id="407009"/>
    <lineage>
        <taxon>Eukaryota</taxon>
        <taxon>Metazoa</taxon>
        <taxon>Ecdysozoa</taxon>
        <taxon>Arthropoda</taxon>
        <taxon>Hexapoda</taxon>
        <taxon>Insecta</taxon>
        <taxon>Pterygota</taxon>
        <taxon>Neoptera</taxon>
        <taxon>Paraneoptera</taxon>
        <taxon>Thysanoptera</taxon>
        <taxon>Terebrantia</taxon>
        <taxon>Thripoidea</taxon>
        <taxon>Thripidae</taxon>
        <taxon>Frankliniella</taxon>
    </lineage>
</organism>
<reference evidence="1" key="2">
    <citation type="journal article" date="2023" name="BMC Genomics">
        <title>Pest status, molecular evolution, and epigenetic factors derived from the genome assembly of Frankliniella fusca, a thysanopteran phytovirus vector.</title>
        <authorList>
            <person name="Catto M.A."/>
            <person name="Labadie P.E."/>
            <person name="Jacobson A.L."/>
            <person name="Kennedy G.G."/>
            <person name="Srinivasan R."/>
            <person name="Hunt B.G."/>
        </authorList>
    </citation>
    <scope>NUCLEOTIDE SEQUENCE</scope>
    <source>
        <strain evidence="1">PL_HMW_Pooled</strain>
    </source>
</reference>
<proteinExistence type="predicted"/>